<dbReference type="PANTHER" id="PTHR42904:SF6">
    <property type="entry name" value="NAD-CAPPED RNA HYDROLASE NUDT12"/>
    <property type="match status" value="1"/>
</dbReference>
<comment type="similarity">
    <text evidence="3">Belongs to the Nudix hydrolase family. NudC subfamily.</text>
</comment>
<gene>
    <name evidence="11" type="primary">nudC</name>
    <name evidence="11" type="ORF">M0G41_00815</name>
</gene>
<dbReference type="InterPro" id="IPR050241">
    <property type="entry name" value="NAD-cap_RNA_hydrolase_NudC"/>
</dbReference>
<evidence type="ECO:0000313" key="12">
    <source>
        <dbReference type="Proteomes" id="UP001431449"/>
    </source>
</evidence>
<evidence type="ECO:0000259" key="10">
    <source>
        <dbReference type="PROSITE" id="PS51462"/>
    </source>
</evidence>
<sequence>MAPPPNPFEALELDRAAERREQRDWLEQAWPSGRVVEVDFEGRSALDDRGGLGFRSGGEISASLPERACFLGLAEGRAYFALPGLHAAPDRPEPVGLREAASRLTPFDAGLFAYAKALLLWHTRAAFCGACGSATESIRAGHCRRCRNPDCGLEHYPRTDAAVIVLVRDGQRALIGRSPGWPERRYSTLAGFVEPGESLEDALRREVFEESGVRVGVCRYHSSQPWPFPASLMVGYHADALDPSIQLGEELADARWVGAAQLLDEVRRRETLLPFRVSISYRLIFDWLVEQLGRETVLEVTPEPGLRGPG</sequence>
<dbReference type="InterPro" id="IPR015375">
    <property type="entry name" value="NADH_PPase-like_N"/>
</dbReference>
<dbReference type="Pfam" id="PF09297">
    <property type="entry name" value="Zn_ribbon_NUD"/>
    <property type="match status" value="1"/>
</dbReference>
<comment type="catalytic activity">
    <reaction evidence="9">
        <text>a 5'-end NAD(+)-phospho-ribonucleoside in mRNA + H2O = a 5'-end phospho-adenosine-phospho-ribonucleoside in mRNA + beta-nicotinamide D-ribonucleotide + 2 H(+)</text>
        <dbReference type="Rhea" id="RHEA:60876"/>
        <dbReference type="Rhea" id="RHEA-COMP:15698"/>
        <dbReference type="Rhea" id="RHEA-COMP:15719"/>
        <dbReference type="ChEBI" id="CHEBI:14649"/>
        <dbReference type="ChEBI" id="CHEBI:15377"/>
        <dbReference type="ChEBI" id="CHEBI:15378"/>
        <dbReference type="ChEBI" id="CHEBI:144029"/>
        <dbReference type="ChEBI" id="CHEBI:144051"/>
    </reaction>
    <physiologicalReaction direction="left-to-right" evidence="9">
        <dbReference type="Rhea" id="RHEA:60877"/>
    </physiologicalReaction>
</comment>
<reference evidence="11" key="1">
    <citation type="submission" date="2022-04" db="EMBL/GenBank/DDBJ databases">
        <title>Lysobacter sp. CAU 1642 isolated from sea sand.</title>
        <authorList>
            <person name="Kim W."/>
        </authorList>
    </citation>
    <scope>NUCLEOTIDE SEQUENCE</scope>
    <source>
        <strain evidence="11">CAU 1642</strain>
    </source>
</reference>
<dbReference type="InterPro" id="IPR015797">
    <property type="entry name" value="NUDIX_hydrolase-like_dom_sf"/>
</dbReference>
<protein>
    <recommendedName>
        <fullName evidence="4">NAD(+) diphosphatase</fullName>
        <ecNumber evidence="4">3.6.1.22</ecNumber>
    </recommendedName>
</protein>
<dbReference type="InterPro" id="IPR000086">
    <property type="entry name" value="NUDIX_hydrolase_dom"/>
</dbReference>
<dbReference type="Gene3D" id="3.90.79.10">
    <property type="entry name" value="Nucleoside Triphosphate Pyrophosphohydrolase"/>
    <property type="match status" value="1"/>
</dbReference>
<evidence type="ECO:0000256" key="6">
    <source>
        <dbReference type="ARBA" id="ARBA00022801"/>
    </source>
</evidence>
<accession>A0ABT0GCD8</accession>
<evidence type="ECO:0000256" key="3">
    <source>
        <dbReference type="ARBA" id="ARBA00009595"/>
    </source>
</evidence>
<comment type="cofactor">
    <cofactor evidence="1">
        <name>Mg(2+)</name>
        <dbReference type="ChEBI" id="CHEBI:18420"/>
    </cofactor>
</comment>
<dbReference type="Pfam" id="PF09296">
    <property type="entry name" value="NUDIX-like"/>
    <property type="match status" value="1"/>
</dbReference>
<dbReference type="SUPFAM" id="SSF55811">
    <property type="entry name" value="Nudix"/>
    <property type="match status" value="1"/>
</dbReference>
<dbReference type="InterPro" id="IPR015376">
    <property type="entry name" value="Znr_NADH_PPase"/>
</dbReference>
<organism evidence="11 12">
    <name type="scientific">Pseudomarimonas salicorniae</name>
    <dbReference type="NCBI Taxonomy" id="2933270"/>
    <lineage>
        <taxon>Bacteria</taxon>
        <taxon>Pseudomonadati</taxon>
        <taxon>Pseudomonadota</taxon>
        <taxon>Gammaproteobacteria</taxon>
        <taxon>Lysobacterales</taxon>
        <taxon>Lysobacteraceae</taxon>
        <taxon>Pseudomarimonas</taxon>
    </lineage>
</organism>
<dbReference type="PROSITE" id="PS51462">
    <property type="entry name" value="NUDIX"/>
    <property type="match status" value="1"/>
</dbReference>
<dbReference type="RefSeq" id="WP_248204236.1">
    <property type="nucleotide sequence ID" value="NZ_JALNMH010000001.1"/>
</dbReference>
<dbReference type="InterPro" id="IPR020084">
    <property type="entry name" value="NUDIX_hydrolase_CS"/>
</dbReference>
<evidence type="ECO:0000256" key="4">
    <source>
        <dbReference type="ARBA" id="ARBA00012381"/>
    </source>
</evidence>
<keyword evidence="6 11" id="KW-0378">Hydrolase</keyword>
<keyword evidence="8" id="KW-0520">NAD</keyword>
<comment type="caution">
    <text evidence="11">The sequence shown here is derived from an EMBL/GenBank/DDBJ whole genome shotgun (WGS) entry which is preliminary data.</text>
</comment>
<comment type="cofactor">
    <cofactor evidence="2">
        <name>Zn(2+)</name>
        <dbReference type="ChEBI" id="CHEBI:29105"/>
    </cofactor>
</comment>
<dbReference type="PANTHER" id="PTHR42904">
    <property type="entry name" value="NUDIX HYDROLASE, NUDC SUBFAMILY"/>
    <property type="match status" value="1"/>
</dbReference>
<dbReference type="Gene3D" id="3.90.79.20">
    <property type="match status" value="1"/>
</dbReference>
<feature type="domain" description="Nudix hydrolase" evidence="10">
    <location>
        <begin position="157"/>
        <end position="279"/>
    </location>
</feature>
<dbReference type="InterPro" id="IPR049734">
    <property type="entry name" value="NudC-like_C"/>
</dbReference>
<dbReference type="EC" id="3.6.1.22" evidence="4"/>
<evidence type="ECO:0000256" key="8">
    <source>
        <dbReference type="ARBA" id="ARBA00023027"/>
    </source>
</evidence>
<evidence type="ECO:0000256" key="7">
    <source>
        <dbReference type="ARBA" id="ARBA00022842"/>
    </source>
</evidence>
<keyword evidence="7" id="KW-0460">Magnesium</keyword>
<evidence type="ECO:0000256" key="1">
    <source>
        <dbReference type="ARBA" id="ARBA00001946"/>
    </source>
</evidence>
<evidence type="ECO:0000256" key="5">
    <source>
        <dbReference type="ARBA" id="ARBA00022723"/>
    </source>
</evidence>
<evidence type="ECO:0000256" key="2">
    <source>
        <dbReference type="ARBA" id="ARBA00001947"/>
    </source>
</evidence>
<keyword evidence="12" id="KW-1185">Reference proteome</keyword>
<evidence type="ECO:0000256" key="9">
    <source>
        <dbReference type="ARBA" id="ARBA00023679"/>
    </source>
</evidence>
<keyword evidence="5" id="KW-0479">Metal-binding</keyword>
<dbReference type="CDD" id="cd03429">
    <property type="entry name" value="NUDIX_NADH_pyrophosphatase_Nudt13"/>
    <property type="match status" value="1"/>
</dbReference>
<dbReference type="NCBIfam" id="NF001299">
    <property type="entry name" value="PRK00241.1"/>
    <property type="match status" value="1"/>
</dbReference>
<proteinExistence type="inferred from homology"/>
<evidence type="ECO:0000313" key="11">
    <source>
        <dbReference type="EMBL" id="MCK7592206.1"/>
    </source>
</evidence>
<dbReference type="Proteomes" id="UP001431449">
    <property type="component" value="Unassembled WGS sequence"/>
</dbReference>
<dbReference type="Pfam" id="PF00293">
    <property type="entry name" value="NUDIX"/>
    <property type="match status" value="1"/>
</dbReference>
<dbReference type="PROSITE" id="PS00893">
    <property type="entry name" value="NUDIX_BOX"/>
    <property type="match status" value="1"/>
</dbReference>
<dbReference type="EMBL" id="JALNMH010000001">
    <property type="protein sequence ID" value="MCK7592206.1"/>
    <property type="molecule type" value="Genomic_DNA"/>
</dbReference>
<name>A0ABT0GCD8_9GAMM</name>
<dbReference type="GO" id="GO:0016787">
    <property type="term" value="F:hydrolase activity"/>
    <property type="evidence" value="ECO:0007669"/>
    <property type="project" value="UniProtKB-KW"/>
</dbReference>